<dbReference type="EMBL" id="JACIIK010000009">
    <property type="protein sequence ID" value="MBB6204392.1"/>
    <property type="molecule type" value="Genomic_DNA"/>
</dbReference>
<proteinExistence type="predicted"/>
<comment type="caution">
    <text evidence="1">The sequence shown here is derived from an EMBL/GenBank/DDBJ whole genome shotgun (WGS) entry which is preliminary data.</text>
</comment>
<evidence type="ECO:0000313" key="1">
    <source>
        <dbReference type="EMBL" id="MBB6204392.1"/>
    </source>
</evidence>
<sequence length="80" mass="9433">MKADFPHKQQDFLRYAMKMLTMTRKQLANRISATERSIDNWLQPSGSKEFRPMPDMAWRFIREIVDQQPGQTISTTDVQS</sequence>
<evidence type="ECO:0008006" key="3">
    <source>
        <dbReference type="Google" id="ProtNLM"/>
    </source>
</evidence>
<gene>
    <name evidence="1" type="ORF">GGD69_005286</name>
</gene>
<dbReference type="RefSeq" id="WP_183800871.1">
    <property type="nucleotide sequence ID" value="NZ_JACIII010000013.1"/>
</dbReference>
<dbReference type="Proteomes" id="UP000518681">
    <property type="component" value="Unassembled WGS sequence"/>
</dbReference>
<reference evidence="1 2" key="1">
    <citation type="submission" date="2020-08" db="EMBL/GenBank/DDBJ databases">
        <title>Genomic Encyclopedia of Type Strains, Phase IV (KMG-V): Genome sequencing to study the core and pangenomes of soil and plant-associated prokaryotes.</title>
        <authorList>
            <person name="Whitman W."/>
        </authorList>
    </citation>
    <scope>NUCLEOTIDE SEQUENCE [LARGE SCALE GENOMIC DNA]</scope>
    <source>
        <strain evidence="1 2">SEMIA 4013</strain>
    </source>
</reference>
<name>A0AAW3V0C5_9BURK</name>
<dbReference type="AlphaFoldDB" id="A0AAW3V0C5"/>
<evidence type="ECO:0000313" key="2">
    <source>
        <dbReference type="Proteomes" id="UP000518681"/>
    </source>
</evidence>
<protein>
    <recommendedName>
        <fullName evidence="3">Transcriptional regulator</fullName>
    </recommendedName>
</protein>
<accession>A0AAW3V0C5</accession>
<organism evidence="1 2">
    <name type="scientific">Paraburkholderia fungorum</name>
    <dbReference type="NCBI Taxonomy" id="134537"/>
    <lineage>
        <taxon>Bacteria</taxon>
        <taxon>Pseudomonadati</taxon>
        <taxon>Pseudomonadota</taxon>
        <taxon>Betaproteobacteria</taxon>
        <taxon>Burkholderiales</taxon>
        <taxon>Burkholderiaceae</taxon>
        <taxon>Paraburkholderia</taxon>
    </lineage>
</organism>